<evidence type="ECO:0000313" key="1">
    <source>
        <dbReference type="EMBL" id="MEY8769839.1"/>
    </source>
</evidence>
<reference evidence="1 2" key="1">
    <citation type="submission" date="2024-07" db="EMBL/GenBank/DDBJ databases">
        <authorList>
            <person name="Hebao G."/>
        </authorList>
    </citation>
    <scope>NUCLEOTIDE SEQUENCE [LARGE SCALE GENOMIC DNA]</scope>
    <source>
        <strain evidence="1 2">ACCC 02193</strain>
    </source>
</reference>
<comment type="caution">
    <text evidence="1">The sequence shown here is derived from an EMBL/GenBank/DDBJ whole genome shotgun (WGS) entry which is preliminary data.</text>
</comment>
<dbReference type="Pfam" id="PF06296">
    <property type="entry name" value="RelE"/>
    <property type="match status" value="1"/>
</dbReference>
<dbReference type="Proteomes" id="UP001565243">
    <property type="component" value="Unassembled WGS sequence"/>
</dbReference>
<dbReference type="EMBL" id="JBGFFX010000002">
    <property type="protein sequence ID" value="MEY8769839.1"/>
    <property type="molecule type" value="Genomic_DNA"/>
</dbReference>
<proteinExistence type="predicted"/>
<gene>
    <name evidence="1" type="ORF">AB6T85_05200</name>
</gene>
<keyword evidence="2" id="KW-1185">Reference proteome</keyword>
<evidence type="ECO:0000313" key="2">
    <source>
        <dbReference type="Proteomes" id="UP001565243"/>
    </source>
</evidence>
<accession>A0ABV4E4M5</accession>
<protein>
    <submittedName>
        <fullName evidence="1">Type II toxin-antitoxin system RelE/ParE family toxin</fullName>
    </submittedName>
</protein>
<dbReference type="InterPro" id="IPR009387">
    <property type="entry name" value="HigB-2"/>
</dbReference>
<name>A0ABV4E4M5_9GAMM</name>
<organism evidence="1 2">
    <name type="scientific">Erwinia aeris</name>
    <dbReference type="NCBI Taxonomy" id="3239803"/>
    <lineage>
        <taxon>Bacteria</taxon>
        <taxon>Pseudomonadati</taxon>
        <taxon>Pseudomonadota</taxon>
        <taxon>Gammaproteobacteria</taxon>
        <taxon>Enterobacterales</taxon>
        <taxon>Erwiniaceae</taxon>
        <taxon>Erwinia</taxon>
    </lineage>
</organism>
<dbReference type="RefSeq" id="WP_253454828.1">
    <property type="nucleotide sequence ID" value="NZ_JBGFFX010000002.1"/>
</dbReference>
<sequence length="127" mass="13919">MAIFVLKPFDRNLKGTGIDNDKIRQAAREVIAGYYEASLGGHVYKKRIPLEAGKSGGARAVVVFKLQQHLFFVNGYPKSAAKKAGKEISASELEAYRKIAAELFTMSPEIVEKALAAGKMREVKFDG</sequence>